<protein>
    <submittedName>
        <fullName evidence="2">Uncharacterized protein</fullName>
    </submittedName>
</protein>
<dbReference type="Proteomes" id="UP000019478">
    <property type="component" value="Unassembled WGS sequence"/>
</dbReference>
<feature type="region of interest" description="Disordered" evidence="1">
    <location>
        <begin position="321"/>
        <end position="345"/>
    </location>
</feature>
<feature type="region of interest" description="Disordered" evidence="1">
    <location>
        <begin position="366"/>
        <end position="418"/>
    </location>
</feature>
<gene>
    <name evidence="2" type="ORF">A1O3_03333</name>
</gene>
<evidence type="ECO:0000313" key="2">
    <source>
        <dbReference type="EMBL" id="EXJ86382.1"/>
    </source>
</evidence>
<proteinExistence type="predicted"/>
<evidence type="ECO:0000313" key="3">
    <source>
        <dbReference type="Proteomes" id="UP000019478"/>
    </source>
</evidence>
<organism evidence="2 3">
    <name type="scientific">Capronia epimyces CBS 606.96</name>
    <dbReference type="NCBI Taxonomy" id="1182542"/>
    <lineage>
        <taxon>Eukaryota</taxon>
        <taxon>Fungi</taxon>
        <taxon>Dikarya</taxon>
        <taxon>Ascomycota</taxon>
        <taxon>Pezizomycotina</taxon>
        <taxon>Eurotiomycetes</taxon>
        <taxon>Chaetothyriomycetidae</taxon>
        <taxon>Chaetothyriales</taxon>
        <taxon>Herpotrichiellaceae</taxon>
        <taxon>Capronia</taxon>
    </lineage>
</organism>
<feature type="region of interest" description="Disordered" evidence="1">
    <location>
        <begin position="160"/>
        <end position="273"/>
    </location>
</feature>
<feature type="region of interest" description="Disordered" evidence="1">
    <location>
        <begin position="69"/>
        <end position="97"/>
    </location>
</feature>
<dbReference type="OrthoDB" id="4158875at2759"/>
<dbReference type="GeneID" id="19167461"/>
<feature type="compositionally biased region" description="Basic and acidic residues" evidence="1">
    <location>
        <begin position="202"/>
        <end position="218"/>
    </location>
</feature>
<feature type="compositionally biased region" description="Polar residues" evidence="1">
    <location>
        <begin position="23"/>
        <end position="33"/>
    </location>
</feature>
<reference evidence="2 3" key="1">
    <citation type="submission" date="2013-03" db="EMBL/GenBank/DDBJ databases">
        <title>The Genome Sequence of Capronia epimyces CBS 606.96.</title>
        <authorList>
            <consortium name="The Broad Institute Genomics Platform"/>
            <person name="Cuomo C."/>
            <person name="de Hoog S."/>
            <person name="Gorbushina A."/>
            <person name="Walker B."/>
            <person name="Young S.K."/>
            <person name="Zeng Q."/>
            <person name="Gargeya S."/>
            <person name="Fitzgerald M."/>
            <person name="Haas B."/>
            <person name="Abouelleil A."/>
            <person name="Allen A.W."/>
            <person name="Alvarado L."/>
            <person name="Arachchi H.M."/>
            <person name="Berlin A.M."/>
            <person name="Chapman S.B."/>
            <person name="Gainer-Dewar J."/>
            <person name="Goldberg J."/>
            <person name="Griggs A."/>
            <person name="Gujja S."/>
            <person name="Hansen M."/>
            <person name="Howarth C."/>
            <person name="Imamovic A."/>
            <person name="Ireland A."/>
            <person name="Larimer J."/>
            <person name="McCowan C."/>
            <person name="Murphy C."/>
            <person name="Pearson M."/>
            <person name="Poon T.W."/>
            <person name="Priest M."/>
            <person name="Roberts A."/>
            <person name="Saif S."/>
            <person name="Shea T."/>
            <person name="Sisk P."/>
            <person name="Sykes S."/>
            <person name="Wortman J."/>
            <person name="Nusbaum C."/>
            <person name="Birren B."/>
        </authorList>
    </citation>
    <scope>NUCLEOTIDE SEQUENCE [LARGE SCALE GENOMIC DNA]</scope>
    <source>
        <strain evidence="2 3">CBS 606.96</strain>
    </source>
</reference>
<dbReference type="HOGENOM" id="CLU_030038_0_0_1"/>
<feature type="region of interest" description="Disordered" evidence="1">
    <location>
        <begin position="1"/>
        <end position="45"/>
    </location>
</feature>
<dbReference type="RefSeq" id="XP_007731661.1">
    <property type="nucleotide sequence ID" value="XM_007733471.1"/>
</dbReference>
<feature type="region of interest" description="Disordered" evidence="1">
    <location>
        <begin position="563"/>
        <end position="603"/>
    </location>
</feature>
<sequence>MSGVKAVGGSEASGTTGDEIPPQHNNGASVSRHTSGRAARESDHQEIIAGLGLPFLARVSKGRLNVSEASVPAPQRSEVSVQGQVFSHSHQHPSEWDSEAVEIPGNDEQIVDLSRDRQVPGAFETPGNDEQLVDISRDRQATEAVEIPGNNEQIVDISRDRQAPEAVEIPGNDEQIVDMSQDRQEPEAVETPGNDEQIVDLSQDRKAPDSEIASEMHRVPVHSGPVHTKTDTAQEPEADHGYAQQSSSGATGDSKEDSGQPPTTAERVKTVSLKSVPDKGAFVPGEGAFAHDEGAFVPDEDQGAFVPGIQVHRPSATVTATAREPSSVDSMTAPSSLVPTAPPPTPVGVPATPQDAVQDPLLAASAPKKVATDPSTPTKIVSVDAINDPNAVPVDRVSHESSRPHPGPTNPHSTSRIGRYKRLLRRARRLLVTKQVLNFVIGRDLANSVHPQLQQSGTDSVRSPLPMDGPSDFLSAYSRRRERKGDARRKRVEGRIAAARAHAEAEELEKCPNCRGLTNTRYYRAYHRLQLKRERPDMRMVDRHVAARARVAGSKCRCRNGRRRSDRCAARGGDVAAPREALPREALAEDETSGPGPVGGLSQ</sequence>
<feature type="compositionally biased region" description="Polar residues" evidence="1">
    <location>
        <begin position="450"/>
        <end position="461"/>
    </location>
</feature>
<feature type="compositionally biased region" description="Polar residues" evidence="1">
    <location>
        <begin position="77"/>
        <end position="88"/>
    </location>
</feature>
<feature type="compositionally biased region" description="Basic and acidic residues" evidence="1">
    <location>
        <begin position="228"/>
        <end position="240"/>
    </location>
</feature>
<keyword evidence="3" id="KW-1185">Reference proteome</keyword>
<evidence type="ECO:0000256" key="1">
    <source>
        <dbReference type="SAM" id="MobiDB-lite"/>
    </source>
</evidence>
<feature type="compositionally biased region" description="Basic residues" evidence="1">
    <location>
        <begin position="478"/>
        <end position="491"/>
    </location>
</feature>
<dbReference type="AlphaFoldDB" id="W9Y0S6"/>
<feature type="region of interest" description="Disordered" evidence="1">
    <location>
        <begin position="450"/>
        <end position="491"/>
    </location>
</feature>
<comment type="caution">
    <text evidence="2">The sequence shown here is derived from an EMBL/GenBank/DDBJ whole genome shotgun (WGS) entry which is preliminary data.</text>
</comment>
<accession>W9Y0S6</accession>
<dbReference type="EMBL" id="AMGY01000003">
    <property type="protein sequence ID" value="EXJ86382.1"/>
    <property type="molecule type" value="Genomic_DNA"/>
</dbReference>
<name>W9Y0S6_9EURO</name>